<dbReference type="Proteomes" id="UP000578531">
    <property type="component" value="Unassembled WGS sequence"/>
</dbReference>
<gene>
    <name evidence="2" type="ORF">HO173_005259</name>
</gene>
<reference evidence="2 3" key="1">
    <citation type="journal article" date="2020" name="Genomics">
        <title>Complete, high-quality genomes from long-read metagenomic sequencing of two wolf lichen thalli reveals enigmatic genome architecture.</title>
        <authorList>
            <person name="McKenzie S.K."/>
            <person name="Walston R.F."/>
            <person name="Allen J.L."/>
        </authorList>
    </citation>
    <scope>NUCLEOTIDE SEQUENCE [LARGE SCALE GENOMIC DNA]</scope>
    <source>
        <strain evidence="2">WasteWater2</strain>
    </source>
</reference>
<dbReference type="InterPro" id="IPR044053">
    <property type="entry name" value="AsaB-like"/>
</dbReference>
<evidence type="ECO:0000256" key="1">
    <source>
        <dbReference type="ARBA" id="ARBA00023604"/>
    </source>
</evidence>
<comment type="similarity">
    <text evidence="1">Belongs to the asaB hydroxylase/desaturase family.</text>
</comment>
<dbReference type="AlphaFoldDB" id="A0A8H6L5Q0"/>
<organism evidence="2 3">
    <name type="scientific">Letharia columbiana</name>
    <dbReference type="NCBI Taxonomy" id="112416"/>
    <lineage>
        <taxon>Eukaryota</taxon>
        <taxon>Fungi</taxon>
        <taxon>Dikarya</taxon>
        <taxon>Ascomycota</taxon>
        <taxon>Pezizomycotina</taxon>
        <taxon>Lecanoromycetes</taxon>
        <taxon>OSLEUM clade</taxon>
        <taxon>Lecanoromycetidae</taxon>
        <taxon>Lecanorales</taxon>
        <taxon>Lecanorineae</taxon>
        <taxon>Parmeliaceae</taxon>
        <taxon>Letharia</taxon>
    </lineage>
</organism>
<dbReference type="EMBL" id="JACCJC010000018">
    <property type="protein sequence ID" value="KAF6236478.1"/>
    <property type="molecule type" value="Genomic_DNA"/>
</dbReference>
<evidence type="ECO:0000313" key="2">
    <source>
        <dbReference type="EMBL" id="KAF6236478.1"/>
    </source>
</evidence>
<sequence length="285" mass="33417">MASLDEKVKLRFLQWQGLYKEEKPFEIVTETIQGSENRRTNLLFGTNGEQTITDIRGREGTQFALDSHGFAYRPKPCPFDGYDNKQRILEEYLPWAESIIKQEIEDSGRVFIFDWRLRRSDFTPRRVDLTELHQYLPVASTCHVDQSPWEMVKRCRKFLGAEAEELFKGRVRIINLWKPLSHTIQDRPIAVCDGSTVDQADLVHTDYVRRDDVQETMYLLHNDRQKWYYLSRQTPDEVLLIKIYDSSLAVKAINCPHSSFFHSKIPPTAVPRQSIEVRAFVFSRS</sequence>
<accession>A0A8H6L5Q0</accession>
<protein>
    <recommendedName>
        <fullName evidence="4">Methyltransferase</fullName>
    </recommendedName>
</protein>
<proteinExistence type="inferred from homology"/>
<keyword evidence="3" id="KW-1185">Reference proteome</keyword>
<dbReference type="NCBIfam" id="NF041278">
    <property type="entry name" value="CmcJ_NvfI_EfuI"/>
    <property type="match status" value="1"/>
</dbReference>
<dbReference type="PANTHER" id="PTHR34598">
    <property type="entry name" value="BLL6449 PROTEIN"/>
    <property type="match status" value="1"/>
</dbReference>
<dbReference type="GO" id="GO:0016491">
    <property type="term" value="F:oxidoreductase activity"/>
    <property type="evidence" value="ECO:0007669"/>
    <property type="project" value="InterPro"/>
</dbReference>
<name>A0A8H6L5Q0_9LECA</name>
<evidence type="ECO:0008006" key="4">
    <source>
        <dbReference type="Google" id="ProtNLM"/>
    </source>
</evidence>
<dbReference type="RefSeq" id="XP_037165817.1">
    <property type="nucleotide sequence ID" value="XM_037307177.1"/>
</dbReference>
<dbReference type="PANTHER" id="PTHR34598:SF3">
    <property type="entry name" value="OXIDOREDUCTASE AN1597"/>
    <property type="match status" value="1"/>
</dbReference>
<comment type="caution">
    <text evidence="2">The sequence shown here is derived from an EMBL/GenBank/DDBJ whole genome shotgun (WGS) entry which is preliminary data.</text>
</comment>
<dbReference type="OrthoDB" id="412788at2759"/>
<evidence type="ECO:0000313" key="3">
    <source>
        <dbReference type="Proteomes" id="UP000578531"/>
    </source>
</evidence>
<dbReference type="GeneID" id="59286923"/>